<evidence type="ECO:0000256" key="2">
    <source>
        <dbReference type="ARBA" id="ARBA00022737"/>
    </source>
</evidence>
<name>A0A6P9CMQ5_PANGU</name>
<dbReference type="GO" id="GO:0005737">
    <property type="term" value="C:cytoplasm"/>
    <property type="evidence" value="ECO:0007669"/>
    <property type="project" value="TreeGrafter"/>
</dbReference>
<evidence type="ECO:0000313" key="4">
    <source>
        <dbReference type="Proteomes" id="UP001652622"/>
    </source>
</evidence>
<dbReference type="InterPro" id="IPR001611">
    <property type="entry name" value="Leu-rich_rpt"/>
</dbReference>
<dbReference type="InParanoid" id="A0A6P9CMQ5"/>
<accession>A0A6P9CMQ5</accession>
<dbReference type="GeneID" id="117672150"/>
<sequence>MASSCPEADEGAQLLKPCVRRRAPLATVFCILATEDAVRSWNSRHAMEGLSASAAFWDHLRTLCLNQFPCGVGSWNKSRFPPRLLPRFHGLPAPRPATLLRRNGLLSPNEETVEALTGFLRCPDSPWALPPDCSPAEQQLRELAVLCPQIVRTGFVCCYFRSLRIVNKGVTEIDVGLLKFPNLEELILTANRISTIPAANLPPGLKVLELCGNQVQSLKDLCTSPPAGLQHLGLSHNCQLGSSEEQYLAPVFWPNLVSLDLSYNNFTDLLSLLSTLSTLKKLRILILQGNPFALLPGYRGFTIDSLSHISVFDDVIITPEERHNFLNLSTFPEALLTDVQLIVTLGKMRGVPNPFNPEDLGNSPDSPIIAYSYYVTYEFAKGEKKQEKADSKHRGTLVRGDAVSSPLATVAGETIETGSSQPSPKSDQLPEPGANTHSTAKKGWTEIIDCDYRKEHLTEDLVSLKAYLLAGTTVSVIEEKVVSWPVIHTPEEKPSKKGKGKKGEKGKADSGKAEKGKEKEKEKDTGKGGKKKKKKSPSPEMRSDPPIVKILGSSHVSLEKLLAGASLLETVCDFGVQITERNVTPPSPKDKEGKKGAKKDPKAKSGTDSVSSKRTPPPPTPSPVKGKGRKKDSAEGPDLQHSQPLPLTVEFQMQHIKWDSASSILKMLEASE</sequence>
<proteinExistence type="predicted"/>
<dbReference type="RefSeq" id="XP_034284517.2">
    <property type="nucleotide sequence ID" value="XM_034428626.2"/>
</dbReference>
<keyword evidence="4" id="KW-1185">Reference proteome</keyword>
<protein>
    <submittedName>
        <fullName evidence="5">Leucine-rich repeat-containing protein 43</fullName>
    </submittedName>
</protein>
<feature type="compositionally biased region" description="Basic and acidic residues" evidence="3">
    <location>
        <begin position="588"/>
        <end position="605"/>
    </location>
</feature>
<gene>
    <name evidence="5" type="primary">LRRC43</name>
</gene>
<feature type="region of interest" description="Disordered" evidence="3">
    <location>
        <begin position="490"/>
        <end position="548"/>
    </location>
</feature>
<keyword evidence="2" id="KW-0677">Repeat</keyword>
<dbReference type="SUPFAM" id="SSF52075">
    <property type="entry name" value="Outer arm dynein light chain 1"/>
    <property type="match status" value="1"/>
</dbReference>
<dbReference type="Proteomes" id="UP001652622">
    <property type="component" value="Unplaced"/>
</dbReference>
<dbReference type="KEGG" id="pgut:117672150"/>
<organism evidence="4 5">
    <name type="scientific">Pantherophis guttatus</name>
    <name type="common">Corn snake</name>
    <name type="synonym">Elaphe guttata</name>
    <dbReference type="NCBI Taxonomy" id="94885"/>
    <lineage>
        <taxon>Eukaryota</taxon>
        <taxon>Metazoa</taxon>
        <taxon>Chordata</taxon>
        <taxon>Craniata</taxon>
        <taxon>Vertebrata</taxon>
        <taxon>Euteleostomi</taxon>
        <taxon>Lepidosauria</taxon>
        <taxon>Squamata</taxon>
        <taxon>Bifurcata</taxon>
        <taxon>Unidentata</taxon>
        <taxon>Episquamata</taxon>
        <taxon>Toxicofera</taxon>
        <taxon>Serpentes</taxon>
        <taxon>Colubroidea</taxon>
        <taxon>Colubridae</taxon>
        <taxon>Colubrinae</taxon>
        <taxon>Pantherophis</taxon>
    </lineage>
</organism>
<feature type="compositionally biased region" description="Basic and acidic residues" evidence="3">
    <location>
        <begin position="490"/>
        <end position="527"/>
    </location>
</feature>
<feature type="compositionally biased region" description="Polar residues" evidence="3">
    <location>
        <begin position="416"/>
        <end position="426"/>
    </location>
</feature>
<evidence type="ECO:0000313" key="5">
    <source>
        <dbReference type="RefSeq" id="XP_034284517.2"/>
    </source>
</evidence>
<dbReference type="InterPro" id="IPR032675">
    <property type="entry name" value="LRR_dom_sf"/>
</dbReference>
<keyword evidence="1" id="KW-0433">Leucine-rich repeat</keyword>
<dbReference type="PANTHER" id="PTHR15454:SF19">
    <property type="entry name" value="LEUCINE-RICH REPEAT-CONTAINING PROTEIN 51"/>
    <property type="match status" value="1"/>
</dbReference>
<feature type="region of interest" description="Disordered" evidence="3">
    <location>
        <begin position="414"/>
        <end position="440"/>
    </location>
</feature>
<reference evidence="5" key="1">
    <citation type="submission" date="2025-08" db="UniProtKB">
        <authorList>
            <consortium name="RefSeq"/>
        </authorList>
    </citation>
    <scope>IDENTIFICATION</scope>
    <source>
        <tissue evidence="5">Blood</tissue>
    </source>
</reference>
<dbReference type="PANTHER" id="PTHR15454">
    <property type="entry name" value="NISCHARIN RELATED"/>
    <property type="match status" value="1"/>
</dbReference>
<feature type="region of interest" description="Disordered" evidence="3">
    <location>
        <begin position="579"/>
        <end position="647"/>
    </location>
</feature>
<dbReference type="AlphaFoldDB" id="A0A6P9CMQ5"/>
<evidence type="ECO:0000256" key="3">
    <source>
        <dbReference type="SAM" id="MobiDB-lite"/>
    </source>
</evidence>
<dbReference type="Gene3D" id="3.80.10.10">
    <property type="entry name" value="Ribonuclease Inhibitor"/>
    <property type="match status" value="1"/>
</dbReference>
<dbReference type="Pfam" id="PF13855">
    <property type="entry name" value="LRR_8"/>
    <property type="match status" value="1"/>
</dbReference>
<dbReference type="OrthoDB" id="433501at2759"/>
<dbReference type="PROSITE" id="PS51450">
    <property type="entry name" value="LRR"/>
    <property type="match status" value="1"/>
</dbReference>
<evidence type="ECO:0000256" key="1">
    <source>
        <dbReference type="ARBA" id="ARBA00022614"/>
    </source>
</evidence>